<gene>
    <name evidence="1" type="ORF">IPJ89_03400</name>
</gene>
<dbReference type="AlphaFoldDB" id="A0A7T9I1M3"/>
<accession>A0A7T9I1M3</accession>
<evidence type="ECO:0000313" key="1">
    <source>
        <dbReference type="EMBL" id="QQR92181.1"/>
    </source>
</evidence>
<protein>
    <submittedName>
        <fullName evidence="1">Uncharacterized protein</fullName>
    </submittedName>
</protein>
<proteinExistence type="predicted"/>
<organism evidence="1">
    <name type="scientific">Candidatus Iainarchaeum sp</name>
    <dbReference type="NCBI Taxonomy" id="3101447"/>
    <lineage>
        <taxon>Archaea</taxon>
        <taxon>Candidatus Iainarchaeota</taxon>
        <taxon>Candidatus Iainarchaeia</taxon>
        <taxon>Candidatus Iainarchaeales</taxon>
        <taxon>Candidatus Iainarchaeaceae</taxon>
        <taxon>Candidatus Iainarchaeum</taxon>
    </lineage>
</organism>
<dbReference type="Proteomes" id="UP000596004">
    <property type="component" value="Chromosome"/>
</dbReference>
<sequence length="119" mass="13419">MVFVRTSLFPYRLVLARKQPVQLSIDIRNDEGKDKPFVLEIEVPRALGLESSGPKCMDTKNLGVIPAGKQLRLYYDIHGKAASDDTTYPIEVRVHELIPGSRDIIRTTRAESELIVQGR</sequence>
<dbReference type="EMBL" id="CP064981">
    <property type="protein sequence ID" value="QQR92181.1"/>
    <property type="molecule type" value="Genomic_DNA"/>
</dbReference>
<reference evidence="1" key="1">
    <citation type="submission" date="2020-11" db="EMBL/GenBank/DDBJ databases">
        <title>Connecting structure to function with the recovery of over 1000 high-quality activated sludge metagenome-assembled genomes encoding full-length rRNA genes using long-read sequencing.</title>
        <authorList>
            <person name="Singleton C.M."/>
            <person name="Petriglieri F."/>
            <person name="Kristensen J.M."/>
            <person name="Kirkegaard R.H."/>
            <person name="Michaelsen T.Y."/>
            <person name="Andersen M.H."/>
            <person name="Karst S.M."/>
            <person name="Dueholm M.S."/>
            <person name="Nielsen P.H."/>
            <person name="Albertsen M."/>
        </authorList>
    </citation>
    <scope>NUCLEOTIDE SEQUENCE</scope>
    <source>
        <strain evidence="1">Fred_18-Q3-R57-64_BAT3C.431</strain>
    </source>
</reference>
<name>A0A7T9I1M3_9ARCH</name>